<keyword evidence="5" id="KW-1185">Reference proteome</keyword>
<keyword evidence="2" id="KW-0732">Signal</keyword>
<feature type="signal peptide" evidence="2">
    <location>
        <begin position="1"/>
        <end position="32"/>
    </location>
</feature>
<evidence type="ECO:0000313" key="4">
    <source>
        <dbReference type="EMBL" id="GAA5192674.1"/>
    </source>
</evidence>
<dbReference type="PANTHER" id="PTHR43798">
    <property type="entry name" value="MONOACYLGLYCEROL LIPASE"/>
    <property type="match status" value="1"/>
</dbReference>
<dbReference type="EMBL" id="BAABJQ010000017">
    <property type="protein sequence ID" value="GAA5192674.1"/>
    <property type="molecule type" value="Genomic_DNA"/>
</dbReference>
<evidence type="ECO:0000259" key="3">
    <source>
        <dbReference type="Pfam" id="PF12697"/>
    </source>
</evidence>
<feature type="chain" id="PRO_5046140031" evidence="2">
    <location>
        <begin position="33"/>
        <end position="357"/>
    </location>
</feature>
<comment type="caution">
    <text evidence="4">The sequence shown here is derived from an EMBL/GenBank/DDBJ whole genome shotgun (WGS) entry which is preliminary data.</text>
</comment>
<dbReference type="PANTHER" id="PTHR43798:SF31">
    <property type="entry name" value="AB HYDROLASE SUPERFAMILY PROTEIN YCLE"/>
    <property type="match status" value="1"/>
</dbReference>
<dbReference type="RefSeq" id="WP_345633980.1">
    <property type="nucleotide sequence ID" value="NZ_BAABJQ010000017.1"/>
</dbReference>
<proteinExistence type="predicted"/>
<accession>A0ABP9S904</accession>
<dbReference type="InterPro" id="IPR000073">
    <property type="entry name" value="AB_hydrolase_1"/>
</dbReference>
<dbReference type="InterPro" id="IPR029058">
    <property type="entry name" value="AB_hydrolase_fold"/>
</dbReference>
<dbReference type="GO" id="GO:0016787">
    <property type="term" value="F:hydrolase activity"/>
    <property type="evidence" value="ECO:0007669"/>
    <property type="project" value="UniProtKB-KW"/>
</dbReference>
<dbReference type="Pfam" id="PF12697">
    <property type="entry name" value="Abhydrolase_6"/>
    <property type="match status" value="1"/>
</dbReference>
<evidence type="ECO:0000256" key="2">
    <source>
        <dbReference type="SAM" id="SignalP"/>
    </source>
</evidence>
<dbReference type="SUPFAM" id="SSF53474">
    <property type="entry name" value="alpha/beta-Hydrolases"/>
    <property type="match status" value="1"/>
</dbReference>
<reference evidence="5" key="1">
    <citation type="journal article" date="2019" name="Int. J. Syst. Evol. Microbiol.">
        <title>The Global Catalogue of Microorganisms (GCM) 10K type strain sequencing project: providing services to taxonomists for standard genome sequencing and annotation.</title>
        <authorList>
            <consortium name="The Broad Institute Genomics Platform"/>
            <consortium name="The Broad Institute Genome Sequencing Center for Infectious Disease"/>
            <person name="Wu L."/>
            <person name="Ma J."/>
        </authorList>
    </citation>
    <scope>NUCLEOTIDE SEQUENCE [LARGE SCALE GENOMIC DNA]</scope>
    <source>
        <strain evidence="5">JCM 18304</strain>
    </source>
</reference>
<organism evidence="4 5">
    <name type="scientific">Rugosimonospora acidiphila</name>
    <dbReference type="NCBI Taxonomy" id="556531"/>
    <lineage>
        <taxon>Bacteria</taxon>
        <taxon>Bacillati</taxon>
        <taxon>Actinomycetota</taxon>
        <taxon>Actinomycetes</taxon>
        <taxon>Micromonosporales</taxon>
        <taxon>Micromonosporaceae</taxon>
        <taxon>Rugosimonospora</taxon>
    </lineage>
</organism>
<dbReference type="Proteomes" id="UP001501570">
    <property type="component" value="Unassembled WGS sequence"/>
</dbReference>
<evidence type="ECO:0000256" key="1">
    <source>
        <dbReference type="ARBA" id="ARBA00022801"/>
    </source>
</evidence>
<evidence type="ECO:0000313" key="5">
    <source>
        <dbReference type="Proteomes" id="UP001501570"/>
    </source>
</evidence>
<dbReference type="InterPro" id="IPR050266">
    <property type="entry name" value="AB_hydrolase_sf"/>
</dbReference>
<gene>
    <name evidence="4" type="ORF">GCM10023322_52800</name>
</gene>
<keyword evidence="1 4" id="KW-0378">Hydrolase</keyword>
<name>A0ABP9S904_9ACTN</name>
<sequence>MRRVSTDAPGRHGWSRVASALAALVLSSFVFAAPASADSTATCTDVNVPVTLDLLLPAKVHAKLCVPPGPRHTAIQVLLHGATYNSYYWDFPYQPQTYSYVRAANAAGYATLNVDRVGYGLSSRELSATLTATTQALVVHQVIQKLRAGAVNATKFAQVILVGHSMGSGIVELETSLYHDVDGVVLTGVTHHISATDLLTVLLADQHPAILDPKFGLAYDPGYLTTIPGRRAATFYATADTDPAVIAADEALKDVVSATELPDVITAGITAPVSLAITAPVLIADGSLDNFFCSGLLASDCTNAATLAQEEAPYFSPAAQLQTYVLSGAGHDLNLELNTASYQQAVMAWANRFVPDL</sequence>
<feature type="domain" description="AB hydrolase-1" evidence="3">
    <location>
        <begin position="77"/>
        <end position="335"/>
    </location>
</feature>
<dbReference type="Gene3D" id="3.40.50.1820">
    <property type="entry name" value="alpha/beta hydrolase"/>
    <property type="match status" value="1"/>
</dbReference>
<protein>
    <submittedName>
        <fullName evidence="4">Alpha/beta fold hydrolase</fullName>
    </submittedName>
</protein>